<feature type="transmembrane region" description="Helical" evidence="1">
    <location>
        <begin position="423"/>
        <end position="441"/>
    </location>
</feature>
<feature type="transmembrane region" description="Helical" evidence="1">
    <location>
        <begin position="163"/>
        <end position="184"/>
    </location>
</feature>
<sequence length="458" mass="48870">MRLREAHARSAAPIAPLLAKELREITSGRALWTMLLLVCPLVGYSFAQAVSLYSESSAAALQSPVLARSLSPLDGILVPTFGAFFVAVTLLFPFVAIRVLGQEKESGALRLLVQLPYRPSTLIAAKFCAVLAAWLMVSIPALSALPAWAILGGHLAAPETLNLLFGHLLYGLLAGAIGLFAAVISDNSATAAIVTLAVTIGSWVLDFTLAGRSGLSAWLAQLSLTQALRPFEQGLLSAGLVLGIAAVIGGLAALTVVWLPPGTPMRTKVIRSVSCVLVVVIALTVAAQLRASLDLSEDRRNSFSRADERLLATLRRPLVIRVHLAAEDPRYIDLRRNVLAKLERAVRDVTVILAGDRSNVANPSDAYGQIEYVYGDHTDVSRSTSPREILPLLYALAGARPPAAGVGEGYPGYPLVVSADTTLLWFFGGLPLLTVLAWWRIRRLPPDKGSLVHQGVKP</sequence>
<dbReference type="AlphaFoldDB" id="A0A176ZIS6"/>
<evidence type="ECO:0000313" key="3">
    <source>
        <dbReference type="Proteomes" id="UP000077173"/>
    </source>
</evidence>
<evidence type="ECO:0000256" key="1">
    <source>
        <dbReference type="SAM" id="Phobius"/>
    </source>
</evidence>
<evidence type="ECO:0008006" key="4">
    <source>
        <dbReference type="Google" id="ProtNLM"/>
    </source>
</evidence>
<keyword evidence="3" id="KW-1185">Reference proteome</keyword>
<evidence type="ECO:0000313" key="2">
    <source>
        <dbReference type="EMBL" id="OAF19802.1"/>
    </source>
</evidence>
<accession>A0A176ZIS6</accession>
<dbReference type="GO" id="GO:0140359">
    <property type="term" value="F:ABC-type transporter activity"/>
    <property type="evidence" value="ECO:0007669"/>
    <property type="project" value="InterPro"/>
</dbReference>
<dbReference type="GO" id="GO:0005886">
    <property type="term" value="C:plasma membrane"/>
    <property type="evidence" value="ECO:0007669"/>
    <property type="project" value="UniProtKB-SubCell"/>
</dbReference>
<feature type="transmembrane region" description="Helical" evidence="1">
    <location>
        <begin position="269"/>
        <end position="289"/>
    </location>
</feature>
<comment type="caution">
    <text evidence="2">The sequence shown here is derived from an EMBL/GenBank/DDBJ whole genome shotgun (WGS) entry which is preliminary data.</text>
</comment>
<dbReference type="Proteomes" id="UP000077173">
    <property type="component" value="Unassembled WGS sequence"/>
</dbReference>
<dbReference type="RefSeq" id="WP_082907729.1">
    <property type="nucleotide sequence ID" value="NZ_LSEF01000015.1"/>
</dbReference>
<protein>
    <recommendedName>
        <fullName evidence="4">ABC transporter permease</fullName>
    </recommendedName>
</protein>
<gene>
    <name evidence="2" type="ORF">AXW67_35400</name>
</gene>
<organism evidence="2 3">
    <name type="scientific">Bradyrhizobium neotropicale</name>
    <dbReference type="NCBI Taxonomy" id="1497615"/>
    <lineage>
        <taxon>Bacteria</taxon>
        <taxon>Pseudomonadati</taxon>
        <taxon>Pseudomonadota</taxon>
        <taxon>Alphaproteobacteria</taxon>
        <taxon>Hyphomicrobiales</taxon>
        <taxon>Nitrobacteraceae</taxon>
        <taxon>Bradyrhizobium</taxon>
    </lineage>
</organism>
<reference evidence="2 3" key="1">
    <citation type="submission" date="2016-02" db="EMBL/GenBank/DDBJ databases">
        <title>Draft genome sequence of the strain BR 10247T Bradyrhizobium neotropicale isolated from nodules of Centrolobium paraense.</title>
        <authorList>
            <person name="Simoes-Araujo J.L."/>
            <person name="Barauna A.C."/>
            <person name="Silva K."/>
            <person name="Zilli J.E."/>
        </authorList>
    </citation>
    <scope>NUCLEOTIDE SEQUENCE [LARGE SCALE GENOMIC DNA]</scope>
    <source>
        <strain evidence="2 3">BR 10247</strain>
    </source>
</reference>
<feature type="transmembrane region" description="Helical" evidence="1">
    <location>
        <begin position="30"/>
        <end position="47"/>
    </location>
</feature>
<feature type="transmembrane region" description="Helical" evidence="1">
    <location>
        <begin position="122"/>
        <end position="151"/>
    </location>
</feature>
<dbReference type="EMBL" id="LSEF01000015">
    <property type="protein sequence ID" value="OAF19802.1"/>
    <property type="molecule type" value="Genomic_DNA"/>
</dbReference>
<dbReference type="GeneID" id="32584927"/>
<keyword evidence="1" id="KW-0472">Membrane</keyword>
<keyword evidence="1" id="KW-1133">Transmembrane helix</keyword>
<proteinExistence type="predicted"/>
<feature type="transmembrane region" description="Helical" evidence="1">
    <location>
        <begin position="76"/>
        <end position="101"/>
    </location>
</feature>
<feature type="transmembrane region" description="Helical" evidence="1">
    <location>
        <begin position="191"/>
        <end position="215"/>
    </location>
</feature>
<feature type="transmembrane region" description="Helical" evidence="1">
    <location>
        <begin position="235"/>
        <end position="257"/>
    </location>
</feature>
<name>A0A176ZIS6_9BRAD</name>
<dbReference type="Pfam" id="PF12679">
    <property type="entry name" value="ABC2_membrane_2"/>
    <property type="match status" value="1"/>
</dbReference>
<keyword evidence="1" id="KW-0812">Transmembrane</keyword>